<evidence type="ECO:0000313" key="3">
    <source>
        <dbReference type="Proteomes" id="UP001165430"/>
    </source>
</evidence>
<organism evidence="2 3">
    <name type="scientific">Belliella alkalica</name>
    <dbReference type="NCBI Taxonomy" id="1730871"/>
    <lineage>
        <taxon>Bacteria</taxon>
        <taxon>Pseudomonadati</taxon>
        <taxon>Bacteroidota</taxon>
        <taxon>Cytophagia</taxon>
        <taxon>Cytophagales</taxon>
        <taxon>Cyclobacteriaceae</taxon>
        <taxon>Belliella</taxon>
    </lineage>
</organism>
<protein>
    <recommendedName>
        <fullName evidence="4">DUF2062 domain-containing protein</fullName>
    </recommendedName>
</protein>
<sequence>MIRFIALLVFSSLFILILGPFFSYPIMMVGVILLSYLIGGNGTSSFLAGGFSFGLIWFFQAVYISLSSNSTLPTKMAELMGLADSNLLWIATGVIGFILGSFSGLTGSLLRNILRRKRDEGVYRL</sequence>
<name>A0ABS9VDX7_9BACT</name>
<evidence type="ECO:0000256" key="1">
    <source>
        <dbReference type="SAM" id="Phobius"/>
    </source>
</evidence>
<keyword evidence="3" id="KW-1185">Reference proteome</keyword>
<keyword evidence="1" id="KW-0812">Transmembrane</keyword>
<keyword evidence="1" id="KW-1133">Transmembrane helix</keyword>
<feature type="transmembrane region" description="Helical" evidence="1">
    <location>
        <begin position="86"/>
        <end position="110"/>
    </location>
</feature>
<proteinExistence type="predicted"/>
<evidence type="ECO:0000313" key="2">
    <source>
        <dbReference type="EMBL" id="MCH7414641.1"/>
    </source>
</evidence>
<dbReference type="RefSeq" id="WP_241413247.1">
    <property type="nucleotide sequence ID" value="NZ_JAKZGO010000012.1"/>
</dbReference>
<reference evidence="2" key="1">
    <citation type="submission" date="2022-03" db="EMBL/GenBank/DDBJ databases">
        <title>De novo assembled genomes of Belliella spp. (Cyclobacteriaceae) strains.</title>
        <authorList>
            <person name="Szabo A."/>
            <person name="Korponai K."/>
            <person name="Felfoldi T."/>
        </authorList>
    </citation>
    <scope>NUCLEOTIDE SEQUENCE</scope>
    <source>
        <strain evidence="2">DSM 111903</strain>
    </source>
</reference>
<accession>A0ABS9VDX7</accession>
<gene>
    <name evidence="2" type="ORF">MM213_14165</name>
</gene>
<dbReference type="EMBL" id="JAKZGO010000012">
    <property type="protein sequence ID" value="MCH7414641.1"/>
    <property type="molecule type" value="Genomic_DNA"/>
</dbReference>
<feature type="transmembrane region" description="Helical" evidence="1">
    <location>
        <begin position="6"/>
        <end position="34"/>
    </location>
</feature>
<comment type="caution">
    <text evidence="2">The sequence shown here is derived from an EMBL/GenBank/DDBJ whole genome shotgun (WGS) entry which is preliminary data.</text>
</comment>
<feature type="transmembrane region" description="Helical" evidence="1">
    <location>
        <begin position="46"/>
        <end position="66"/>
    </location>
</feature>
<evidence type="ECO:0008006" key="4">
    <source>
        <dbReference type="Google" id="ProtNLM"/>
    </source>
</evidence>
<keyword evidence="1" id="KW-0472">Membrane</keyword>
<dbReference type="Proteomes" id="UP001165430">
    <property type="component" value="Unassembled WGS sequence"/>
</dbReference>